<comment type="caution">
    <text evidence="4">The sequence shown here is derived from an EMBL/GenBank/DDBJ whole genome shotgun (WGS) entry which is preliminary data.</text>
</comment>
<dbReference type="EMBL" id="CAMXCT030000058">
    <property type="protein sequence ID" value="CAL4760501.1"/>
    <property type="molecule type" value="Genomic_DNA"/>
</dbReference>
<feature type="region of interest" description="Disordered" evidence="1">
    <location>
        <begin position="669"/>
        <end position="748"/>
    </location>
</feature>
<reference evidence="5 6" key="2">
    <citation type="submission" date="2024-05" db="EMBL/GenBank/DDBJ databases">
        <authorList>
            <person name="Chen Y."/>
            <person name="Shah S."/>
            <person name="Dougan E. K."/>
            <person name="Thang M."/>
            <person name="Chan C."/>
        </authorList>
    </citation>
    <scope>NUCLEOTIDE SEQUENCE [LARGE SCALE GENOMIC DNA]</scope>
</reference>
<accession>A0A9P1FDT4</accession>
<sequence length="893" mass="97308">MVGSTLAVDAEELHMLECPDEALQVQGRRSRLGFRIGAALLGLTALVLTMPFPGTAHGSLLGGMLDVSRMRELEVEMAKAGLPLPLEQKSHISPEAGNVLCVVDVAQSIGRIMGVGNSIKSVTVNCDFKSIVKVQRRPITQDERQRCAVTIFGVMVNTALGMGAISSSVSTCAGSVNVPANCAANVNAFIGNVLVLAGTAMAADLSCPLDPLPDRIEERQIELQEARDDLQREINKFLIRNNQPVTNVLPPDPAIPKDEVFHSISRCVAHLDLAVTFVMKSGVIIADSTLDCSEEELIDEDDKRVCAINIIGLMGTLSLATRFFALASNSCVQIVGQTTHRAGCAADTAGINAGVYASVAPAMNLQASCIEASLGRKRRVSPWTTGKKGPMHTERGERCACVFRAALVQKSSHASYLARVQAVMFLRDRANEFPVVSTSQDELRACHVNARAENLAKSALENHHVEEHVICEVLRLCCIPLSTTRRKLMPAGKKSVQKVVLGLYSRAGRVEITSFTKTCPWTTKLLTAFVQQKHPGFFFTSIQVNCNNKCAPHTDRNHSTSFIFGLGDYKGGELFVADPNGADRLLLSKAVSGYPKGAEVPGDYVNIKSKWLEFDGRNLHTVKPFKGVRFSLVYYTCPEYAQASPKVRMACCESGFKYPLLQQLVRDPGSRESAASAASAVPVPKAKTERQRRRPQNDAICRGSADPADSMKKTVKKTYALLKAKTGPPRKRGRPRKEAPRCQNSLADPADSMKKTVKKTYALLKVNSNQKGGGGTANFRKAMAALRSAVKKLPEELHLHILTLLDASEDKENFEAKTSGTWRRFLPPILELLGVTDPELEQAKKDANPRDLSMEPVKKAQRKARKRLAASGAEQSESDEGTSKKRRRCNDEL</sequence>
<feature type="compositionally biased region" description="Basic residues" evidence="1">
    <location>
        <begin position="859"/>
        <end position="868"/>
    </location>
</feature>
<reference evidence="4" key="1">
    <citation type="submission" date="2022-10" db="EMBL/GenBank/DDBJ databases">
        <authorList>
            <person name="Chen Y."/>
            <person name="Dougan E. K."/>
            <person name="Chan C."/>
            <person name="Rhodes N."/>
            <person name="Thang M."/>
        </authorList>
    </citation>
    <scope>NUCLEOTIDE SEQUENCE</scope>
</reference>
<dbReference type="InterPro" id="IPR005123">
    <property type="entry name" value="Oxoglu/Fe-dep_dioxygenase_dom"/>
</dbReference>
<protein>
    <recommendedName>
        <fullName evidence="3">Fe2OG dioxygenase domain-containing protein</fullName>
    </recommendedName>
</protein>
<keyword evidence="2" id="KW-0472">Membrane</keyword>
<gene>
    <name evidence="4" type="ORF">C1SCF055_LOCUS1712</name>
</gene>
<keyword evidence="6" id="KW-1185">Reference proteome</keyword>
<evidence type="ECO:0000259" key="3">
    <source>
        <dbReference type="PROSITE" id="PS51471"/>
    </source>
</evidence>
<keyword evidence="2" id="KW-0812">Transmembrane</keyword>
<keyword evidence="2" id="KW-1133">Transmembrane helix</keyword>
<evidence type="ECO:0000313" key="5">
    <source>
        <dbReference type="EMBL" id="CAL4760501.1"/>
    </source>
</evidence>
<feature type="compositionally biased region" description="Low complexity" evidence="1">
    <location>
        <begin position="674"/>
        <end position="685"/>
    </location>
</feature>
<evidence type="ECO:0000313" key="4">
    <source>
        <dbReference type="EMBL" id="CAI3973189.1"/>
    </source>
</evidence>
<proteinExistence type="predicted"/>
<dbReference type="EMBL" id="CAMXCT020000058">
    <property type="protein sequence ID" value="CAL1126564.1"/>
    <property type="molecule type" value="Genomic_DNA"/>
</dbReference>
<dbReference type="EMBL" id="CAMXCT010000058">
    <property type="protein sequence ID" value="CAI3973189.1"/>
    <property type="molecule type" value="Genomic_DNA"/>
</dbReference>
<feature type="transmembrane region" description="Helical" evidence="2">
    <location>
        <begin position="32"/>
        <end position="52"/>
    </location>
</feature>
<name>A0A9P1FDT4_9DINO</name>
<evidence type="ECO:0000256" key="2">
    <source>
        <dbReference type="SAM" id="Phobius"/>
    </source>
</evidence>
<feature type="compositionally biased region" description="Basic residues" evidence="1">
    <location>
        <begin position="884"/>
        <end position="893"/>
    </location>
</feature>
<dbReference type="AlphaFoldDB" id="A0A9P1FDT4"/>
<dbReference type="OrthoDB" id="423232at2759"/>
<organism evidence="4">
    <name type="scientific">Cladocopium goreaui</name>
    <dbReference type="NCBI Taxonomy" id="2562237"/>
    <lineage>
        <taxon>Eukaryota</taxon>
        <taxon>Sar</taxon>
        <taxon>Alveolata</taxon>
        <taxon>Dinophyceae</taxon>
        <taxon>Suessiales</taxon>
        <taxon>Symbiodiniaceae</taxon>
        <taxon>Cladocopium</taxon>
    </lineage>
</organism>
<feature type="domain" description="Fe2OG dioxygenase" evidence="3">
    <location>
        <begin position="524"/>
        <end position="638"/>
    </location>
</feature>
<dbReference type="Proteomes" id="UP001152797">
    <property type="component" value="Unassembled WGS sequence"/>
</dbReference>
<feature type="region of interest" description="Disordered" evidence="1">
    <location>
        <begin position="841"/>
        <end position="893"/>
    </location>
</feature>
<feature type="compositionally biased region" description="Basic and acidic residues" evidence="1">
    <location>
        <begin position="841"/>
        <end position="858"/>
    </location>
</feature>
<evidence type="ECO:0000256" key="1">
    <source>
        <dbReference type="SAM" id="MobiDB-lite"/>
    </source>
</evidence>
<dbReference type="PROSITE" id="PS51471">
    <property type="entry name" value="FE2OG_OXY"/>
    <property type="match status" value="1"/>
</dbReference>
<evidence type="ECO:0000313" key="6">
    <source>
        <dbReference type="Proteomes" id="UP001152797"/>
    </source>
</evidence>